<sequence>MFSSDAGLCIFDLDGTLVDTIQDLGNSMSYALRELGLPVRTMEEYTRFVGNGTLLLAKRSLPDSLKEDEQLLNKAHELFSGYYAVHYADNSRVYDGIQPVLDELRGRGVKLGVLTNKPDRFAKTIIEKLFPKGTFDIVLGSRDGVPKKPDPAAENEIIYALGADKSRVFHLGDSDVDVFTAKNAGVRSIGCSWGFRSRQSLVDAGADFIADRPWDICEILLKNS</sequence>
<dbReference type="InterPro" id="IPR006439">
    <property type="entry name" value="HAD-SF_hydro_IA"/>
</dbReference>
<dbReference type="PRINTS" id="PR00413">
    <property type="entry name" value="HADHALOGNASE"/>
</dbReference>
<accession>A0A9D1GTR5</accession>
<dbReference type="SFLD" id="SFLDG01135">
    <property type="entry name" value="C1.5.6:_HAD__Beta-PGM__Phospha"/>
    <property type="match status" value="1"/>
</dbReference>
<dbReference type="SFLD" id="SFLDG01129">
    <property type="entry name" value="C1.5:_HAD__Beta-PGM__Phosphata"/>
    <property type="match status" value="1"/>
</dbReference>
<dbReference type="NCBIfam" id="TIGR01549">
    <property type="entry name" value="HAD-SF-IA-v1"/>
    <property type="match status" value="1"/>
</dbReference>
<protein>
    <submittedName>
        <fullName evidence="1">HAD-IA family hydrolase</fullName>
    </submittedName>
</protein>
<dbReference type="SFLD" id="SFLDS00003">
    <property type="entry name" value="Haloacid_Dehalogenase"/>
    <property type="match status" value="1"/>
</dbReference>
<evidence type="ECO:0000313" key="2">
    <source>
        <dbReference type="Proteomes" id="UP000824136"/>
    </source>
</evidence>
<reference evidence="1" key="2">
    <citation type="journal article" date="2021" name="PeerJ">
        <title>Extensive microbial diversity within the chicken gut microbiome revealed by metagenomics and culture.</title>
        <authorList>
            <person name="Gilroy R."/>
            <person name="Ravi A."/>
            <person name="Getino M."/>
            <person name="Pursley I."/>
            <person name="Horton D.L."/>
            <person name="Alikhan N.F."/>
            <person name="Baker D."/>
            <person name="Gharbi K."/>
            <person name="Hall N."/>
            <person name="Watson M."/>
            <person name="Adriaenssens E.M."/>
            <person name="Foster-Nyarko E."/>
            <person name="Jarju S."/>
            <person name="Secka A."/>
            <person name="Antonio M."/>
            <person name="Oren A."/>
            <person name="Chaudhuri R.R."/>
            <person name="La Ragione R."/>
            <person name="Hildebrand F."/>
            <person name="Pallen M.J."/>
        </authorList>
    </citation>
    <scope>NUCLEOTIDE SEQUENCE</scope>
    <source>
        <strain evidence="1">CHK33-4379</strain>
    </source>
</reference>
<dbReference type="PANTHER" id="PTHR43434">
    <property type="entry name" value="PHOSPHOGLYCOLATE PHOSPHATASE"/>
    <property type="match status" value="1"/>
</dbReference>
<dbReference type="GO" id="GO:0008967">
    <property type="term" value="F:phosphoglycolate phosphatase activity"/>
    <property type="evidence" value="ECO:0007669"/>
    <property type="project" value="TreeGrafter"/>
</dbReference>
<proteinExistence type="predicted"/>
<dbReference type="GO" id="GO:0006281">
    <property type="term" value="P:DNA repair"/>
    <property type="evidence" value="ECO:0007669"/>
    <property type="project" value="TreeGrafter"/>
</dbReference>
<name>A0A9D1GTR5_9FIRM</name>
<reference evidence="1" key="1">
    <citation type="submission" date="2020-10" db="EMBL/GenBank/DDBJ databases">
        <authorList>
            <person name="Gilroy R."/>
        </authorList>
    </citation>
    <scope>NUCLEOTIDE SEQUENCE</scope>
    <source>
        <strain evidence="1">CHK33-4379</strain>
    </source>
</reference>
<dbReference type="PANTHER" id="PTHR43434:SF1">
    <property type="entry name" value="PHOSPHOGLYCOLATE PHOSPHATASE"/>
    <property type="match status" value="1"/>
</dbReference>
<evidence type="ECO:0000313" key="1">
    <source>
        <dbReference type="EMBL" id="HIT58593.1"/>
    </source>
</evidence>
<dbReference type="InterPro" id="IPR041492">
    <property type="entry name" value="HAD_2"/>
</dbReference>
<dbReference type="Proteomes" id="UP000824136">
    <property type="component" value="Unassembled WGS sequence"/>
</dbReference>
<dbReference type="InterPro" id="IPR023198">
    <property type="entry name" value="PGP-like_dom2"/>
</dbReference>
<dbReference type="InterPro" id="IPR036412">
    <property type="entry name" value="HAD-like_sf"/>
</dbReference>
<organism evidence="1 2">
    <name type="scientific">Candidatus Faeciplasma pullistercoris</name>
    <dbReference type="NCBI Taxonomy" id="2840800"/>
    <lineage>
        <taxon>Bacteria</taxon>
        <taxon>Bacillati</taxon>
        <taxon>Bacillota</taxon>
        <taxon>Clostridia</taxon>
        <taxon>Eubacteriales</taxon>
        <taxon>Oscillospiraceae</taxon>
        <taxon>Oscillospiraceae incertae sedis</taxon>
        <taxon>Candidatus Faeciplasma</taxon>
    </lineage>
</organism>
<comment type="caution">
    <text evidence="1">The sequence shown here is derived from an EMBL/GenBank/DDBJ whole genome shotgun (WGS) entry which is preliminary data.</text>
</comment>
<dbReference type="EMBL" id="DVLL01000012">
    <property type="protein sequence ID" value="HIT58593.1"/>
    <property type="molecule type" value="Genomic_DNA"/>
</dbReference>
<dbReference type="InterPro" id="IPR023214">
    <property type="entry name" value="HAD_sf"/>
</dbReference>
<dbReference type="InterPro" id="IPR050155">
    <property type="entry name" value="HAD-like_hydrolase_sf"/>
</dbReference>
<dbReference type="Pfam" id="PF13419">
    <property type="entry name" value="HAD_2"/>
    <property type="match status" value="1"/>
</dbReference>
<gene>
    <name evidence="1" type="ORF">IAC39_02610</name>
</gene>
<dbReference type="AlphaFoldDB" id="A0A9D1GTR5"/>
<dbReference type="Gene3D" id="1.10.150.240">
    <property type="entry name" value="Putative phosphatase, domain 2"/>
    <property type="match status" value="1"/>
</dbReference>
<dbReference type="SUPFAM" id="SSF56784">
    <property type="entry name" value="HAD-like"/>
    <property type="match status" value="1"/>
</dbReference>
<dbReference type="GO" id="GO:0005829">
    <property type="term" value="C:cytosol"/>
    <property type="evidence" value="ECO:0007669"/>
    <property type="project" value="TreeGrafter"/>
</dbReference>
<keyword evidence="1" id="KW-0378">Hydrolase</keyword>
<dbReference type="FunFam" id="3.40.50.1000:FF:000022">
    <property type="entry name" value="Phosphoglycolate phosphatase"/>
    <property type="match status" value="1"/>
</dbReference>
<dbReference type="Gene3D" id="3.40.50.1000">
    <property type="entry name" value="HAD superfamily/HAD-like"/>
    <property type="match status" value="1"/>
</dbReference>